<dbReference type="Proteomes" id="UP000828941">
    <property type="component" value="Chromosome 11"/>
</dbReference>
<comment type="caution">
    <text evidence="1">The sequence shown here is derived from an EMBL/GenBank/DDBJ whole genome shotgun (WGS) entry which is preliminary data.</text>
</comment>
<evidence type="ECO:0000313" key="2">
    <source>
        <dbReference type="Proteomes" id="UP000828941"/>
    </source>
</evidence>
<gene>
    <name evidence="1" type="ORF">L6164_026145</name>
</gene>
<dbReference type="EMBL" id="CM039436">
    <property type="protein sequence ID" value="KAI4313138.1"/>
    <property type="molecule type" value="Genomic_DNA"/>
</dbReference>
<protein>
    <submittedName>
        <fullName evidence="1">Uncharacterized protein</fullName>
    </submittedName>
</protein>
<reference evidence="1 2" key="1">
    <citation type="journal article" date="2022" name="DNA Res.">
        <title>Chromosomal-level genome assembly of the orchid tree Bauhinia variegata (Leguminosae; Cercidoideae) supports the allotetraploid origin hypothesis of Bauhinia.</title>
        <authorList>
            <person name="Zhong Y."/>
            <person name="Chen Y."/>
            <person name="Zheng D."/>
            <person name="Pang J."/>
            <person name="Liu Y."/>
            <person name="Luo S."/>
            <person name="Meng S."/>
            <person name="Qian L."/>
            <person name="Wei D."/>
            <person name="Dai S."/>
            <person name="Zhou R."/>
        </authorList>
    </citation>
    <scope>NUCLEOTIDE SEQUENCE [LARGE SCALE GENOMIC DNA]</scope>
    <source>
        <strain evidence="1">BV-YZ2020</strain>
    </source>
</reference>
<name>A0ACB9LPF0_BAUVA</name>
<accession>A0ACB9LPF0</accession>
<sequence>MLHLFSGSSALFLCFTHAEDLPGDRKHLIIHGACLYWSGFSSHQQSQAARIVNPNGSEKPRARPQIDPDTAQLFSYNNSGRQYIRGVSNQTGYVKGNGNGIINFGNLGTSSITQSQGEVDLTARINALQKLIPRENRMGDGTPTQPNSSSTTALRGENHQPDNFSNTGEQTIEGVTSQTGIIAGNYNGLVNLGCADI</sequence>
<evidence type="ECO:0000313" key="1">
    <source>
        <dbReference type="EMBL" id="KAI4313138.1"/>
    </source>
</evidence>
<organism evidence="1 2">
    <name type="scientific">Bauhinia variegata</name>
    <name type="common">Purple orchid tree</name>
    <name type="synonym">Phanera variegata</name>
    <dbReference type="NCBI Taxonomy" id="167791"/>
    <lineage>
        <taxon>Eukaryota</taxon>
        <taxon>Viridiplantae</taxon>
        <taxon>Streptophyta</taxon>
        <taxon>Embryophyta</taxon>
        <taxon>Tracheophyta</taxon>
        <taxon>Spermatophyta</taxon>
        <taxon>Magnoliopsida</taxon>
        <taxon>eudicotyledons</taxon>
        <taxon>Gunneridae</taxon>
        <taxon>Pentapetalae</taxon>
        <taxon>rosids</taxon>
        <taxon>fabids</taxon>
        <taxon>Fabales</taxon>
        <taxon>Fabaceae</taxon>
        <taxon>Cercidoideae</taxon>
        <taxon>Cercideae</taxon>
        <taxon>Bauhiniinae</taxon>
        <taxon>Bauhinia</taxon>
    </lineage>
</organism>
<keyword evidence="2" id="KW-1185">Reference proteome</keyword>
<proteinExistence type="predicted"/>